<dbReference type="Proteomes" id="UP000826195">
    <property type="component" value="Unassembled WGS sequence"/>
</dbReference>
<protein>
    <submittedName>
        <fullName evidence="1">Uncharacterized protein</fullName>
    </submittedName>
</protein>
<evidence type="ECO:0000313" key="1">
    <source>
        <dbReference type="EMBL" id="KAH0548733.1"/>
    </source>
</evidence>
<name>A0AAV7HUN3_COTGL</name>
<evidence type="ECO:0000313" key="2">
    <source>
        <dbReference type="Proteomes" id="UP000826195"/>
    </source>
</evidence>
<reference evidence="1 2" key="1">
    <citation type="journal article" date="2021" name="J. Hered.">
        <title>A chromosome-level genome assembly of the parasitoid wasp, Cotesia glomerata (Hymenoptera: Braconidae).</title>
        <authorList>
            <person name="Pinto B.J."/>
            <person name="Weis J.J."/>
            <person name="Gamble T."/>
            <person name="Ode P.J."/>
            <person name="Paul R."/>
            <person name="Zaspel J.M."/>
        </authorList>
    </citation>
    <scope>NUCLEOTIDE SEQUENCE [LARGE SCALE GENOMIC DNA]</scope>
    <source>
        <strain evidence="1">CgM1</strain>
    </source>
</reference>
<dbReference type="AlphaFoldDB" id="A0AAV7HUN3"/>
<sequence>MCAYTRSATKNKNKIKAGKYRADYDADSRSEIASNEGSRRQHSGKFLIGGLEGVVEGVSFEKSERKQAGYRSVTRKPESNNNCVIACDFVKFANSLKQAIPRL</sequence>
<comment type="caution">
    <text evidence="1">The sequence shown here is derived from an EMBL/GenBank/DDBJ whole genome shotgun (WGS) entry which is preliminary data.</text>
</comment>
<dbReference type="EMBL" id="JAHXZJ010001864">
    <property type="protein sequence ID" value="KAH0548733.1"/>
    <property type="molecule type" value="Genomic_DNA"/>
</dbReference>
<gene>
    <name evidence="1" type="ORF">KQX54_001851</name>
</gene>
<organism evidence="1 2">
    <name type="scientific">Cotesia glomerata</name>
    <name type="common">Lepidopteran parasitic wasp</name>
    <name type="synonym">Apanteles glomeratus</name>
    <dbReference type="NCBI Taxonomy" id="32391"/>
    <lineage>
        <taxon>Eukaryota</taxon>
        <taxon>Metazoa</taxon>
        <taxon>Ecdysozoa</taxon>
        <taxon>Arthropoda</taxon>
        <taxon>Hexapoda</taxon>
        <taxon>Insecta</taxon>
        <taxon>Pterygota</taxon>
        <taxon>Neoptera</taxon>
        <taxon>Endopterygota</taxon>
        <taxon>Hymenoptera</taxon>
        <taxon>Apocrita</taxon>
        <taxon>Ichneumonoidea</taxon>
        <taxon>Braconidae</taxon>
        <taxon>Microgastrinae</taxon>
        <taxon>Cotesia</taxon>
    </lineage>
</organism>
<proteinExistence type="predicted"/>
<accession>A0AAV7HUN3</accession>
<keyword evidence="2" id="KW-1185">Reference proteome</keyword>